<evidence type="ECO:0000256" key="3">
    <source>
        <dbReference type="ARBA" id="ARBA00022898"/>
    </source>
</evidence>
<feature type="active site" description="Nucleophile" evidence="5">
    <location>
        <position position="108"/>
    </location>
</feature>
<keyword evidence="9" id="KW-1185">Reference proteome</keyword>
<feature type="domain" description="Tryptophan synthase beta chain-like PALP" evidence="7">
    <location>
        <begin position="43"/>
        <end position="351"/>
    </location>
</feature>
<dbReference type="GeneID" id="5006216"/>
<evidence type="ECO:0000259" key="7">
    <source>
        <dbReference type="Pfam" id="PF00291"/>
    </source>
</evidence>
<comment type="similarity">
    <text evidence="2">Belongs to the ACC deaminase/D-cysteine desulfhydrase family.</text>
</comment>
<dbReference type="PANTHER" id="PTHR43780">
    <property type="entry name" value="1-AMINOCYCLOPROPANE-1-CARBOXYLATE DEAMINASE-RELATED"/>
    <property type="match status" value="1"/>
</dbReference>
<evidence type="ECO:0000256" key="6">
    <source>
        <dbReference type="PIRSR" id="PIRSR006278-2"/>
    </source>
</evidence>
<dbReference type="OrthoDB" id="10266364at2759"/>
<dbReference type="GO" id="GO:0019148">
    <property type="term" value="F:D-cysteine desulfhydrase activity"/>
    <property type="evidence" value="ECO:0007669"/>
    <property type="project" value="TreeGrafter"/>
</dbReference>
<dbReference type="FunFam" id="3.40.50.1100:FF:000017">
    <property type="entry name" value="D-cysteine desulfhydrase"/>
    <property type="match status" value="1"/>
</dbReference>
<dbReference type="PIRSF" id="PIRSF006278">
    <property type="entry name" value="ACCD_DCysDesulf"/>
    <property type="match status" value="1"/>
</dbReference>
<dbReference type="NCBIfam" id="TIGR01275">
    <property type="entry name" value="ACC_deam_rel"/>
    <property type="match status" value="1"/>
</dbReference>
<feature type="modified residue" description="N6-(pyridoxal phosphate)lysine" evidence="6">
    <location>
        <position position="81"/>
    </location>
</feature>
<evidence type="ECO:0000256" key="1">
    <source>
        <dbReference type="ARBA" id="ARBA00001933"/>
    </source>
</evidence>
<dbReference type="PANTHER" id="PTHR43780:SF2">
    <property type="entry name" value="1-AMINOCYCLOPROPANE-1-CARBOXYLATE DEAMINASE-RELATED"/>
    <property type="match status" value="1"/>
</dbReference>
<dbReference type="NCBIfam" id="NF003031">
    <property type="entry name" value="PRK03910.1-4"/>
    <property type="match status" value="1"/>
</dbReference>
<dbReference type="AlphaFoldDB" id="A4SA05"/>
<dbReference type="STRING" id="436017.A4SA05"/>
<dbReference type="RefSeq" id="XP_001422262.1">
    <property type="nucleotide sequence ID" value="XM_001422225.1"/>
</dbReference>
<dbReference type="InterPro" id="IPR027278">
    <property type="entry name" value="ACCD_DCysDesulf"/>
</dbReference>
<evidence type="ECO:0000256" key="5">
    <source>
        <dbReference type="PIRSR" id="PIRSR006278-1"/>
    </source>
</evidence>
<proteinExistence type="inferred from homology"/>
<reference evidence="8 9" key="1">
    <citation type="journal article" date="2007" name="Proc. Natl. Acad. Sci. U.S.A.">
        <title>The tiny eukaryote Ostreococcus provides genomic insights into the paradox of plankton speciation.</title>
        <authorList>
            <person name="Palenik B."/>
            <person name="Grimwood J."/>
            <person name="Aerts A."/>
            <person name="Rouze P."/>
            <person name="Salamov A."/>
            <person name="Putnam N."/>
            <person name="Dupont C."/>
            <person name="Jorgensen R."/>
            <person name="Derelle E."/>
            <person name="Rombauts S."/>
            <person name="Zhou K."/>
            <person name="Otillar R."/>
            <person name="Merchant S.S."/>
            <person name="Podell S."/>
            <person name="Gaasterland T."/>
            <person name="Napoli C."/>
            <person name="Gendler K."/>
            <person name="Manuell A."/>
            <person name="Tai V."/>
            <person name="Vallon O."/>
            <person name="Piganeau G."/>
            <person name="Jancek S."/>
            <person name="Heijde M."/>
            <person name="Jabbari K."/>
            <person name="Bowler C."/>
            <person name="Lohr M."/>
            <person name="Robbens S."/>
            <person name="Werner G."/>
            <person name="Dubchak I."/>
            <person name="Pazour G.J."/>
            <person name="Ren Q."/>
            <person name="Paulsen I."/>
            <person name="Delwiche C."/>
            <person name="Schmutz J."/>
            <person name="Rokhsar D."/>
            <person name="Van de Peer Y."/>
            <person name="Moreau H."/>
            <person name="Grigoriev I.V."/>
        </authorList>
    </citation>
    <scope>NUCLEOTIDE SEQUENCE [LARGE SCALE GENOMIC DNA]</scope>
    <source>
        <strain evidence="8 9">CCE9901</strain>
    </source>
</reference>
<sequence>MRSTSRGSEASRRRAIANDAALDATSAVNAREALKAFPRVESFAHGPTPLEYLPRLSEKLNGVRVYAKRDDAYGVLTGGNKTRKLEYLMAEALAVGATMVMTQGATQSNHARQTAAACAKLGLKCHVLLEDRTGREDENYTRNGNVLLDDLFGATREYRPGDQGLNMNEELERVADEFRAKGEKVYTIVGGGSCPRGALGYVRAAHELLDQAREMDIEFDHLVHATGSAGTQAGLAVGLHSVDSSLPLLGFGVRAPQPTQEANVHALALATCAELGIRPIERSKIVADTNYVGDGYGIPTSQTIDAIRLFASTEGVLLDPVYSGKAGAGLIDYCARGVFKPGDRVCFLHTGGATSLHGYLDSFSS</sequence>
<dbReference type="HOGENOM" id="CLU_048897_1_0_1"/>
<dbReference type="Proteomes" id="UP000001568">
    <property type="component" value="Chromosome 17"/>
</dbReference>
<keyword evidence="3 6" id="KW-0663">Pyridoxal phosphate</keyword>
<dbReference type="Gramene" id="ABP00579">
    <property type="protein sequence ID" value="ABP00579"/>
    <property type="gene ID" value="OSTLU_28382"/>
</dbReference>
<dbReference type="EMBL" id="CP000597">
    <property type="protein sequence ID" value="ABP00579.1"/>
    <property type="molecule type" value="Genomic_DNA"/>
</dbReference>
<evidence type="ECO:0000313" key="8">
    <source>
        <dbReference type="EMBL" id="ABP00579.1"/>
    </source>
</evidence>
<accession>A4SA05</accession>
<dbReference type="OMA" id="DGMRLHF"/>
<gene>
    <name evidence="8" type="ORF">OSTLU_28382</name>
</gene>
<name>A4SA05_OSTLU</name>
<dbReference type="Pfam" id="PF00291">
    <property type="entry name" value="PALP"/>
    <property type="match status" value="1"/>
</dbReference>
<organism evidence="8 9">
    <name type="scientific">Ostreococcus lucimarinus (strain CCE9901)</name>
    <dbReference type="NCBI Taxonomy" id="436017"/>
    <lineage>
        <taxon>Eukaryota</taxon>
        <taxon>Viridiplantae</taxon>
        <taxon>Chlorophyta</taxon>
        <taxon>Mamiellophyceae</taxon>
        <taxon>Mamiellales</taxon>
        <taxon>Bathycoccaceae</taxon>
        <taxon>Ostreococcus</taxon>
    </lineage>
</organism>
<dbReference type="InterPro" id="IPR036052">
    <property type="entry name" value="TrpB-like_PALP_sf"/>
</dbReference>
<dbReference type="KEGG" id="olu:OSTLU_28382"/>
<evidence type="ECO:0000256" key="2">
    <source>
        <dbReference type="ARBA" id="ARBA00008639"/>
    </source>
</evidence>
<evidence type="ECO:0000256" key="4">
    <source>
        <dbReference type="ARBA" id="ARBA00023239"/>
    </source>
</evidence>
<keyword evidence="4" id="KW-0456">Lyase</keyword>
<evidence type="ECO:0000313" key="9">
    <source>
        <dbReference type="Proteomes" id="UP000001568"/>
    </source>
</evidence>
<dbReference type="SUPFAM" id="SSF53686">
    <property type="entry name" value="Tryptophan synthase beta subunit-like PLP-dependent enzymes"/>
    <property type="match status" value="1"/>
</dbReference>
<dbReference type="eggNOG" id="ENOG502QPS1">
    <property type="taxonomic scope" value="Eukaryota"/>
</dbReference>
<dbReference type="InterPro" id="IPR005966">
    <property type="entry name" value="D-Cys_desShydrase"/>
</dbReference>
<comment type="cofactor">
    <cofactor evidence="1">
        <name>pyridoxal 5'-phosphate</name>
        <dbReference type="ChEBI" id="CHEBI:597326"/>
    </cofactor>
</comment>
<protein>
    <recommendedName>
        <fullName evidence="7">Tryptophan synthase beta chain-like PALP domain-containing protein</fullName>
    </recommendedName>
</protein>
<dbReference type="Gene3D" id="3.40.50.1100">
    <property type="match status" value="2"/>
</dbReference>
<dbReference type="InterPro" id="IPR001926">
    <property type="entry name" value="TrpB-like_PALP"/>
</dbReference>